<dbReference type="PANTHER" id="PTHR32440:SF11">
    <property type="entry name" value="METALLOPHOSPHOESTERASE DOMAIN-CONTAINING PROTEIN"/>
    <property type="match status" value="1"/>
</dbReference>
<evidence type="ECO:0000259" key="1">
    <source>
        <dbReference type="Pfam" id="PF00149"/>
    </source>
</evidence>
<dbReference type="GO" id="GO:0005737">
    <property type="term" value="C:cytoplasm"/>
    <property type="evidence" value="ECO:0007669"/>
    <property type="project" value="TreeGrafter"/>
</dbReference>
<dbReference type="OrthoDB" id="783096at2759"/>
<dbReference type="Pfam" id="PF00149">
    <property type="entry name" value="Metallophos"/>
    <property type="match status" value="1"/>
</dbReference>
<dbReference type="InterPro" id="IPR029052">
    <property type="entry name" value="Metallo-depent_PP-like"/>
</dbReference>
<dbReference type="InterPro" id="IPR004843">
    <property type="entry name" value="Calcineurin-like_PHP"/>
</dbReference>
<reference evidence="3" key="2">
    <citation type="submission" date="2013-04" db="EMBL/GenBank/DDBJ databases">
        <title>Genomic mechanisms accounting for the adaptation to parasitism in nematode-trapping fungi.</title>
        <authorList>
            <person name="Ahren D.G."/>
        </authorList>
    </citation>
    <scope>NUCLEOTIDE SEQUENCE [LARGE SCALE GENOMIC DNA]</scope>
    <source>
        <strain evidence="3">CBS 200.50</strain>
    </source>
</reference>
<feature type="domain" description="Calcineurin-like phosphoesterase" evidence="1">
    <location>
        <begin position="17"/>
        <end position="276"/>
    </location>
</feature>
<comment type="caution">
    <text evidence="2">The sequence shown here is derived from an EMBL/GenBank/DDBJ whole genome shotgun (WGS) entry which is preliminary data.</text>
</comment>
<dbReference type="HOGENOM" id="CLU_019692_1_1_1"/>
<dbReference type="OMA" id="FILWFFD"/>
<proteinExistence type="predicted"/>
<name>S8BW09_DACHA</name>
<dbReference type="PANTHER" id="PTHR32440">
    <property type="entry name" value="PHOSPHATASE DCR2-RELATED-RELATED"/>
    <property type="match status" value="1"/>
</dbReference>
<protein>
    <recommendedName>
        <fullName evidence="1">Calcineurin-like phosphoesterase domain-containing protein</fullName>
    </recommendedName>
</protein>
<sequence length="398" mass="44602">MSSNDQRLQFKSDGTFQITVFSDFHYGEVPNGDGPIKDAKTAKVVSSVLNYENTQLVVLNGDLITGDGTQAHNSTNYLDQVVAPIVKANLPWASAYGNHDNQPNLSSENIFKREKTYKNSLTQKMVPNSSPATGVTNYYIPVYGASDSQEVPELLLWFFDSRGGYWYGGPYSPSNKRPDWVDTPVAEWFEKTNIALKKQYGKAIPSLAFFHIPVNSTLSFQQKGVDPNKEPGFNLETVTSQGRQYPKSYQDWDVPFMKALLHTEGLLATFSGHDHWNDWCFKWNGTIADTTLAGNGVNMCYGRHTGYGGYGTLDRGGRQILLKKDSLKDQVMTWIRLENGLITGNVTLNSTYGKDQYSSILHKRNNQSANLGYATTQDINSIIILLFLTIFIPLKLWN</sequence>
<accession>S8BW09</accession>
<dbReference type="Gene3D" id="3.60.21.10">
    <property type="match status" value="1"/>
</dbReference>
<evidence type="ECO:0000313" key="3">
    <source>
        <dbReference type="Proteomes" id="UP000015100"/>
    </source>
</evidence>
<reference evidence="2 3" key="1">
    <citation type="journal article" date="2013" name="PLoS Genet.">
        <title>Genomic mechanisms accounting for the adaptation to parasitism in nematode-trapping fungi.</title>
        <authorList>
            <person name="Meerupati T."/>
            <person name="Andersson K.M."/>
            <person name="Friman E."/>
            <person name="Kumar D."/>
            <person name="Tunlid A."/>
            <person name="Ahren D."/>
        </authorList>
    </citation>
    <scope>NUCLEOTIDE SEQUENCE [LARGE SCALE GENOMIC DNA]</scope>
    <source>
        <strain evidence="2 3">CBS 200.50</strain>
    </source>
</reference>
<evidence type="ECO:0000313" key="2">
    <source>
        <dbReference type="EMBL" id="EPS43678.1"/>
    </source>
</evidence>
<dbReference type="EMBL" id="AQGS01000071">
    <property type="protein sequence ID" value="EPS43678.1"/>
    <property type="molecule type" value="Genomic_DNA"/>
</dbReference>
<gene>
    <name evidence="2" type="ORF">H072_2389</name>
</gene>
<dbReference type="CDD" id="cd07383">
    <property type="entry name" value="MPP_Dcr2"/>
    <property type="match status" value="1"/>
</dbReference>
<dbReference type="eggNOG" id="KOG1432">
    <property type="taxonomic scope" value="Eukaryota"/>
</dbReference>
<dbReference type="GO" id="GO:0016788">
    <property type="term" value="F:hydrolase activity, acting on ester bonds"/>
    <property type="evidence" value="ECO:0007669"/>
    <property type="project" value="TreeGrafter"/>
</dbReference>
<keyword evidence="3" id="KW-1185">Reference proteome</keyword>
<dbReference type="AlphaFoldDB" id="S8BW09"/>
<dbReference type="SUPFAM" id="SSF56300">
    <property type="entry name" value="Metallo-dependent phosphatases"/>
    <property type="match status" value="1"/>
</dbReference>
<dbReference type="Proteomes" id="UP000015100">
    <property type="component" value="Unassembled WGS sequence"/>
</dbReference>
<dbReference type="STRING" id="1284197.S8BW09"/>
<organism evidence="2 3">
    <name type="scientific">Dactylellina haptotyla (strain CBS 200.50)</name>
    <name type="common">Nematode-trapping fungus</name>
    <name type="synonym">Monacrosporium haptotylum</name>
    <dbReference type="NCBI Taxonomy" id="1284197"/>
    <lineage>
        <taxon>Eukaryota</taxon>
        <taxon>Fungi</taxon>
        <taxon>Dikarya</taxon>
        <taxon>Ascomycota</taxon>
        <taxon>Pezizomycotina</taxon>
        <taxon>Orbiliomycetes</taxon>
        <taxon>Orbiliales</taxon>
        <taxon>Orbiliaceae</taxon>
        <taxon>Dactylellina</taxon>
    </lineage>
</organism>